<evidence type="ECO:0000256" key="2">
    <source>
        <dbReference type="ARBA" id="ARBA00022737"/>
    </source>
</evidence>
<dbReference type="InterPro" id="IPR001763">
    <property type="entry name" value="Rhodanese-like_dom"/>
</dbReference>
<dbReference type="PANTHER" id="PTHR11364:SF27">
    <property type="entry name" value="SULFURTRANSFERASE"/>
    <property type="match status" value="1"/>
</dbReference>
<dbReference type="Proteomes" id="UP000653411">
    <property type="component" value="Unassembled WGS sequence"/>
</dbReference>
<proteinExistence type="predicted"/>
<dbReference type="GO" id="GO:0004792">
    <property type="term" value="F:thiosulfate-cyanide sulfurtransferase activity"/>
    <property type="evidence" value="ECO:0007669"/>
    <property type="project" value="TreeGrafter"/>
</dbReference>
<dbReference type="Pfam" id="PF00581">
    <property type="entry name" value="Rhodanese"/>
    <property type="match status" value="2"/>
</dbReference>
<protein>
    <submittedName>
        <fullName evidence="4">Sulfurtransferase</fullName>
    </submittedName>
</protein>
<dbReference type="SUPFAM" id="SSF52821">
    <property type="entry name" value="Rhodanese/Cell cycle control phosphatase"/>
    <property type="match status" value="2"/>
</dbReference>
<comment type="caution">
    <text evidence="4">The sequence shown here is derived from an EMBL/GenBank/DDBJ whole genome shotgun (WGS) entry which is preliminary data.</text>
</comment>
<gene>
    <name evidence="4" type="ORF">GCM10011578_014880</name>
</gene>
<accession>A0A917X898</accession>
<keyword evidence="5" id="KW-1185">Reference proteome</keyword>
<reference evidence="4" key="2">
    <citation type="submission" date="2020-09" db="EMBL/GenBank/DDBJ databases">
        <authorList>
            <person name="Sun Q."/>
            <person name="Zhou Y."/>
        </authorList>
    </citation>
    <scope>NUCLEOTIDE SEQUENCE</scope>
    <source>
        <strain evidence="4">CGMCC 4.7110</strain>
    </source>
</reference>
<dbReference type="InterPro" id="IPR045078">
    <property type="entry name" value="TST/MPST-like"/>
</dbReference>
<evidence type="ECO:0000313" key="4">
    <source>
        <dbReference type="EMBL" id="GGM95462.1"/>
    </source>
</evidence>
<dbReference type="CDD" id="cd01448">
    <property type="entry name" value="TST_Repeat_1"/>
    <property type="match status" value="1"/>
</dbReference>
<dbReference type="PROSITE" id="PS50206">
    <property type="entry name" value="RHODANESE_3"/>
    <property type="match status" value="2"/>
</dbReference>
<dbReference type="EMBL" id="BMML01000003">
    <property type="protein sequence ID" value="GGM95462.1"/>
    <property type="molecule type" value="Genomic_DNA"/>
</dbReference>
<feature type="domain" description="Rhodanese" evidence="3">
    <location>
        <begin position="32"/>
        <end position="122"/>
    </location>
</feature>
<dbReference type="InterPro" id="IPR036873">
    <property type="entry name" value="Rhodanese-like_dom_sf"/>
</dbReference>
<evidence type="ECO:0000313" key="5">
    <source>
        <dbReference type="Proteomes" id="UP000653411"/>
    </source>
</evidence>
<dbReference type="SMART" id="SM00450">
    <property type="entry name" value="RHOD"/>
    <property type="match status" value="2"/>
</dbReference>
<name>A0A917X898_9ACTN</name>
<dbReference type="Gene3D" id="3.40.250.10">
    <property type="entry name" value="Rhodanese-like domain"/>
    <property type="match status" value="2"/>
</dbReference>
<reference evidence="4" key="1">
    <citation type="journal article" date="2014" name="Int. J. Syst. Evol. Microbiol.">
        <title>Complete genome sequence of Corynebacterium casei LMG S-19264T (=DSM 44701T), isolated from a smear-ripened cheese.</title>
        <authorList>
            <consortium name="US DOE Joint Genome Institute (JGI-PGF)"/>
            <person name="Walter F."/>
            <person name="Albersmeier A."/>
            <person name="Kalinowski J."/>
            <person name="Ruckert C."/>
        </authorList>
    </citation>
    <scope>NUCLEOTIDE SEQUENCE</scope>
    <source>
        <strain evidence="4">CGMCC 4.7110</strain>
    </source>
</reference>
<evidence type="ECO:0000256" key="1">
    <source>
        <dbReference type="ARBA" id="ARBA00022679"/>
    </source>
</evidence>
<sequence length="276" mass="28817">MIVLDATVDRRTAPDGGGKVFVSGLGLHTERRVPGAHFADLVAGFSDPAAPFPFTCPSPSRIAAQARGLGIREDSTVVVYDRLTGAWAARLWWVLRAAGITRVHVLNGGLTAWEAAGLPVTDGREPAPAPGNVVARPAADGFVDLGRMKRIADGSDPTPAVCALRRSEYLGAPDQPRSGHIPRTTSLPYADLLGPGNTLTRERTARLARAHGIRAGDGTVLYCGGAVNAAGLALALHEIGIDDVFLYDGSLAQWRADPALPLVVGPGEDDVTVGRG</sequence>
<dbReference type="AlphaFoldDB" id="A0A917X898"/>
<dbReference type="PANTHER" id="PTHR11364">
    <property type="entry name" value="THIOSULFATE SULFERTANSFERASE"/>
    <property type="match status" value="1"/>
</dbReference>
<organism evidence="4 5">
    <name type="scientific">Streptomyces fuscichromogenes</name>
    <dbReference type="NCBI Taxonomy" id="1324013"/>
    <lineage>
        <taxon>Bacteria</taxon>
        <taxon>Bacillati</taxon>
        <taxon>Actinomycetota</taxon>
        <taxon>Actinomycetes</taxon>
        <taxon>Kitasatosporales</taxon>
        <taxon>Streptomycetaceae</taxon>
        <taxon>Streptomyces</taxon>
    </lineage>
</organism>
<keyword evidence="1" id="KW-0808">Transferase</keyword>
<keyword evidence="2" id="KW-0677">Repeat</keyword>
<feature type="domain" description="Rhodanese" evidence="3">
    <location>
        <begin position="167"/>
        <end position="263"/>
    </location>
</feature>
<evidence type="ECO:0000259" key="3">
    <source>
        <dbReference type="PROSITE" id="PS50206"/>
    </source>
</evidence>